<dbReference type="Proteomes" id="UP001524502">
    <property type="component" value="Unassembled WGS sequence"/>
</dbReference>
<keyword evidence="2" id="KW-1185">Reference proteome</keyword>
<gene>
    <name evidence="1" type="ORF">NE619_13255</name>
</gene>
<comment type="caution">
    <text evidence="1">The sequence shown here is derived from an EMBL/GenBank/DDBJ whole genome shotgun (WGS) entry which is preliminary data.</text>
</comment>
<evidence type="ECO:0000313" key="2">
    <source>
        <dbReference type="Proteomes" id="UP001524502"/>
    </source>
</evidence>
<dbReference type="EMBL" id="JANFXK010000015">
    <property type="protein sequence ID" value="MCQ4637695.1"/>
    <property type="molecule type" value="Genomic_DNA"/>
</dbReference>
<proteinExistence type="predicted"/>
<name>A0ABT1RR68_9FIRM</name>
<accession>A0ABT1RR68</accession>
<evidence type="ECO:0000313" key="1">
    <source>
        <dbReference type="EMBL" id="MCQ4637695.1"/>
    </source>
</evidence>
<organism evidence="1 2">
    <name type="scientific">Anaerovorax odorimutans</name>
    <dbReference type="NCBI Taxonomy" id="109327"/>
    <lineage>
        <taxon>Bacteria</taxon>
        <taxon>Bacillati</taxon>
        <taxon>Bacillota</taxon>
        <taxon>Clostridia</taxon>
        <taxon>Peptostreptococcales</taxon>
        <taxon>Anaerovoracaceae</taxon>
        <taxon>Anaerovorax</taxon>
    </lineage>
</organism>
<protein>
    <submittedName>
        <fullName evidence="1">Uncharacterized protein</fullName>
    </submittedName>
</protein>
<dbReference type="RefSeq" id="WP_256132876.1">
    <property type="nucleotide sequence ID" value="NZ_JANFXK010000015.1"/>
</dbReference>
<reference evidence="1 2" key="1">
    <citation type="submission" date="2022-06" db="EMBL/GenBank/DDBJ databases">
        <title>Isolation of gut microbiota from human fecal samples.</title>
        <authorList>
            <person name="Pamer E.G."/>
            <person name="Barat B."/>
            <person name="Waligurski E."/>
            <person name="Medina S."/>
            <person name="Paddock L."/>
            <person name="Mostad J."/>
        </authorList>
    </citation>
    <scope>NUCLEOTIDE SEQUENCE [LARGE SCALE GENOMIC DNA]</scope>
    <source>
        <strain evidence="1 2">SL.3.17</strain>
    </source>
</reference>
<sequence>MINLEVILTVDPAKLALMMCYLCHDCQTCPVCGLHGPDVSAENCRRKLYGWIMGPKDEKFWRYIEDE</sequence>